<dbReference type="HOGENOM" id="CLU_112307_0_0_2"/>
<dbReference type="eggNOG" id="arCOG00763">
    <property type="taxonomic scope" value="Archaea"/>
</dbReference>
<reference evidence="3" key="1">
    <citation type="journal article" date="2015" name="Microbiology">
        <title>Genome of Methanoregula boonei 6A8 reveals adaptations to oligotrophic peatland environments.</title>
        <authorList>
            <person name="Braeuer S."/>
            <person name="Cadillo-Quiroz H."/>
            <person name="Kyrpides N."/>
            <person name="Woyke T."/>
            <person name="Goodwin L."/>
            <person name="Detter C."/>
            <person name="Podell S."/>
            <person name="Yavitt J.B."/>
            <person name="Zinder S.H."/>
        </authorList>
    </citation>
    <scope>NUCLEOTIDE SEQUENCE [LARGE SCALE GENOMIC DNA]</scope>
    <source>
        <strain evidence="3">DSM 21154 / JCM 14090 / 6A8</strain>
    </source>
</reference>
<dbReference type="InterPro" id="IPR053194">
    <property type="entry name" value="tRNA_methyltr_O"/>
</dbReference>
<dbReference type="SUPFAM" id="SSF143555">
    <property type="entry name" value="FwdE-like"/>
    <property type="match status" value="1"/>
</dbReference>
<evidence type="ECO:0000259" key="1">
    <source>
        <dbReference type="Pfam" id="PF02663"/>
    </source>
</evidence>
<keyword evidence="3" id="KW-1185">Reference proteome</keyword>
<dbReference type="PANTHER" id="PTHR39418:SF1">
    <property type="entry name" value="DEHYDROGENASE"/>
    <property type="match status" value="1"/>
</dbReference>
<dbReference type="InterPro" id="IPR003814">
    <property type="entry name" value="FmdEsu_dom"/>
</dbReference>
<dbReference type="EMBL" id="CP000780">
    <property type="protein sequence ID" value="ABS55827.1"/>
    <property type="molecule type" value="Genomic_DNA"/>
</dbReference>
<name>A7I7W6_METB6</name>
<feature type="domain" description="Formylmethanofuran dehydrogenase subunit E" evidence="1">
    <location>
        <begin position="71"/>
        <end position="201"/>
    </location>
</feature>
<dbReference type="STRING" id="456442.Mboo_1309"/>
<dbReference type="PANTHER" id="PTHR39418">
    <property type="entry name" value="DEHYDROGENASE-RELATED"/>
    <property type="match status" value="1"/>
</dbReference>
<evidence type="ECO:0000313" key="3">
    <source>
        <dbReference type="Proteomes" id="UP000002408"/>
    </source>
</evidence>
<organism evidence="2 3">
    <name type="scientific">Methanoregula boonei (strain DSM 21154 / JCM 14090 / 6A8)</name>
    <dbReference type="NCBI Taxonomy" id="456442"/>
    <lineage>
        <taxon>Archaea</taxon>
        <taxon>Methanobacteriati</taxon>
        <taxon>Methanobacteriota</taxon>
        <taxon>Stenosarchaea group</taxon>
        <taxon>Methanomicrobia</taxon>
        <taxon>Methanomicrobiales</taxon>
        <taxon>Methanoregulaceae</taxon>
        <taxon>Methanoregula</taxon>
    </lineage>
</organism>
<dbReference type="AlphaFoldDB" id="A7I7W6"/>
<dbReference type="Pfam" id="PF02663">
    <property type="entry name" value="FmdE"/>
    <property type="match status" value="1"/>
</dbReference>
<dbReference type="Gene3D" id="3.30.1330.130">
    <property type="match status" value="1"/>
</dbReference>
<evidence type="ECO:0000313" key="2">
    <source>
        <dbReference type="EMBL" id="ABS55827.1"/>
    </source>
</evidence>
<proteinExistence type="predicted"/>
<dbReference type="Proteomes" id="UP000002408">
    <property type="component" value="Chromosome"/>
</dbReference>
<gene>
    <name evidence="2" type="ordered locus">Mboo_1309</name>
</gene>
<protein>
    <submittedName>
        <fullName evidence="2">Formylmethanofuran dehydrogenase, subunit E region</fullName>
    </submittedName>
</protein>
<dbReference type="KEGG" id="mbn:Mboo_1309"/>
<accession>A7I7W6</accession>
<sequence>MCIIAISRVCGAKRKHKTFNGLKNQVLFMDHEHHQGHHPAHHHHGGEFEARIAACNVPEPVRTYLTRCAHFHSAPAPGLLIGAFMVDYALELLNATPDDKLFAVSETPKCLPDAAQVIAHATTGNGRLRVVPIGRFAITMNRVSTEKTVDGFRVYVDMEKIKQFPIIDAWFSNSPVFSKHAQGNALQEQIFIAGRQLLSYEKVRVPVTLKEQWKPVKCPTCGETVPDYMVVDGKCGACGPMKYYEKI</sequence>